<dbReference type="Gene3D" id="3.90.1300.10">
    <property type="entry name" value="Amidase signature (AS) domain"/>
    <property type="match status" value="1"/>
</dbReference>
<dbReference type="GO" id="GO:0017064">
    <property type="term" value="F:fatty acid amide hydrolase activity"/>
    <property type="evidence" value="ECO:0007669"/>
    <property type="project" value="TreeGrafter"/>
</dbReference>
<reference evidence="1 2" key="1">
    <citation type="submission" date="2014-03" db="EMBL/GenBank/DDBJ databases">
        <title>Draft genome of the hookworm Oesophagostomum dentatum.</title>
        <authorList>
            <person name="Mitreva M."/>
        </authorList>
    </citation>
    <scope>NUCLEOTIDE SEQUENCE [LARGE SCALE GENOMIC DNA]</scope>
    <source>
        <strain evidence="1 2">OD-Hann</strain>
    </source>
</reference>
<dbReference type="Proteomes" id="UP000053660">
    <property type="component" value="Unassembled WGS sequence"/>
</dbReference>
<name>A0A0B1SG85_OESDE</name>
<dbReference type="PANTHER" id="PTHR45847">
    <property type="entry name" value="FATTY ACID AMIDE HYDROLASE"/>
    <property type="match status" value="1"/>
</dbReference>
<dbReference type="SUPFAM" id="SSF75304">
    <property type="entry name" value="Amidase signature (AS) enzymes"/>
    <property type="match status" value="1"/>
</dbReference>
<dbReference type="OrthoDB" id="6428749at2759"/>
<dbReference type="InterPro" id="IPR052096">
    <property type="entry name" value="Endocannabinoid_amidase"/>
</dbReference>
<gene>
    <name evidence="1" type="ORF">OESDEN_16349</name>
</gene>
<accession>A0A0B1SG85</accession>
<evidence type="ECO:0000313" key="2">
    <source>
        <dbReference type="Proteomes" id="UP000053660"/>
    </source>
</evidence>
<dbReference type="EMBL" id="KN570937">
    <property type="protein sequence ID" value="KHJ83944.1"/>
    <property type="molecule type" value="Genomic_DNA"/>
</dbReference>
<keyword evidence="2" id="KW-1185">Reference proteome</keyword>
<sequence length="106" mass="12016">MAVYPMKHGMPNQLFAGCCYTAVFNLLDFAAGVVPLTKVNEKDEEELRSYPEIDPWDRLIKSDSKDCVGLPVGVQIAVPPYREELGLRLLKDIEANRERKADDEVY</sequence>
<proteinExistence type="predicted"/>
<dbReference type="GO" id="GO:0004040">
    <property type="term" value="F:amidase activity"/>
    <property type="evidence" value="ECO:0007669"/>
    <property type="project" value="TreeGrafter"/>
</dbReference>
<protein>
    <submittedName>
        <fullName evidence="1">Uncharacterized protein</fullName>
    </submittedName>
</protein>
<organism evidence="1 2">
    <name type="scientific">Oesophagostomum dentatum</name>
    <name type="common">Nodular worm</name>
    <dbReference type="NCBI Taxonomy" id="61180"/>
    <lineage>
        <taxon>Eukaryota</taxon>
        <taxon>Metazoa</taxon>
        <taxon>Ecdysozoa</taxon>
        <taxon>Nematoda</taxon>
        <taxon>Chromadorea</taxon>
        <taxon>Rhabditida</taxon>
        <taxon>Rhabditina</taxon>
        <taxon>Rhabditomorpha</taxon>
        <taxon>Strongyloidea</taxon>
        <taxon>Strongylidae</taxon>
        <taxon>Oesophagostomum</taxon>
    </lineage>
</organism>
<dbReference type="AlphaFoldDB" id="A0A0B1SG85"/>
<dbReference type="PROSITE" id="PS51257">
    <property type="entry name" value="PROKAR_LIPOPROTEIN"/>
    <property type="match status" value="1"/>
</dbReference>
<evidence type="ECO:0000313" key="1">
    <source>
        <dbReference type="EMBL" id="KHJ83944.1"/>
    </source>
</evidence>
<dbReference type="GO" id="GO:0009062">
    <property type="term" value="P:fatty acid catabolic process"/>
    <property type="evidence" value="ECO:0007669"/>
    <property type="project" value="TreeGrafter"/>
</dbReference>
<dbReference type="InterPro" id="IPR036928">
    <property type="entry name" value="AS_sf"/>
</dbReference>
<dbReference type="PANTHER" id="PTHR45847:SF7">
    <property type="entry name" value="AMIDASE DOMAIN-CONTAINING PROTEIN"/>
    <property type="match status" value="1"/>
</dbReference>